<reference evidence="4" key="1">
    <citation type="journal article" date="2019" name="Int. J. Syst. Evol. Microbiol.">
        <title>The Global Catalogue of Microorganisms (GCM) 10K type strain sequencing project: providing services to taxonomists for standard genome sequencing and annotation.</title>
        <authorList>
            <consortium name="The Broad Institute Genomics Platform"/>
            <consortium name="The Broad Institute Genome Sequencing Center for Infectious Disease"/>
            <person name="Wu L."/>
            <person name="Ma J."/>
        </authorList>
    </citation>
    <scope>NUCLEOTIDE SEQUENCE [LARGE SCALE GENOMIC DNA]</scope>
    <source>
        <strain evidence="4">JCM 31920</strain>
    </source>
</reference>
<feature type="signal peptide" evidence="1">
    <location>
        <begin position="1"/>
        <end position="31"/>
    </location>
</feature>
<protein>
    <recommendedName>
        <fullName evidence="2">M23ase beta-sheet core domain-containing protein</fullName>
    </recommendedName>
</protein>
<dbReference type="EMBL" id="BAABEY010000020">
    <property type="protein sequence ID" value="GAA4439198.1"/>
    <property type="molecule type" value="Genomic_DNA"/>
</dbReference>
<comment type="caution">
    <text evidence="3">The sequence shown here is derived from an EMBL/GenBank/DDBJ whole genome shotgun (WGS) entry which is preliminary data.</text>
</comment>
<dbReference type="PANTHER" id="PTHR21666">
    <property type="entry name" value="PEPTIDASE-RELATED"/>
    <property type="match status" value="1"/>
</dbReference>
<keyword evidence="4" id="KW-1185">Reference proteome</keyword>
<sequence>MVVFSCLMRRLFACVVGLSILSVFHPVPAQKANYPANYFALPVYPGQPNSLSGALGDLRTNHFHAGIDVRTRQKEGLPITAAAEGFVSKIAVQRSGYGKVLYIRHPNGMTTVYAHLMRFSDQIDQYVRAEQYKQQSFEINLTPEEGRFPVSKGQLVAISGNTGGSEGPHLHFEIRDSRDNCLNPLFFNFPEIKDTTPPRFVSIALSPLDMDSRVNGRIDRQAFRPDPKPKPGTGEEGRWVSIKDTIRAAGVLGLELQAFDRMDGTGFNYGLNCIEVRIDGKEVFAFNMEKFPIDVARDYNYLINYKARVADWERYYKCYNPEGNKLDIYKTDAGRGKIRLNDTLSHTVEIKIFDSFENWSGLRFILSGEKSDLRAATSQKGNTELVTTDVSGHILKLTAAGNTGVLYESGREIPLKAAYEDGGRSVFLASLKQHLPDSVRIGASVKKLNFAGRIAPGAARRYEGKDAIIDFGDRSLFDTLYLNVCRVGNTLQINDYTEPLRGPITVSYRPDVEENVKGKTHIYRLVNGRDQFIGGEWSEQGIRFDTRELGTFYPMADAEPPQVRLLQSTPKMISARIADNLSGIASFKAKVNGTWVLMNYEYKRNLIWSEKIEDAVPFEGELELEVTDRAGNITIVKAPIAEPPPRKTRSKSRR</sequence>
<evidence type="ECO:0000256" key="1">
    <source>
        <dbReference type="SAM" id="SignalP"/>
    </source>
</evidence>
<gene>
    <name evidence="3" type="ORF">GCM10023091_21050</name>
</gene>
<dbReference type="RefSeq" id="WP_345028664.1">
    <property type="nucleotide sequence ID" value="NZ_BAABEY010000020.1"/>
</dbReference>
<proteinExistence type="predicted"/>
<dbReference type="Pfam" id="PF01551">
    <property type="entry name" value="Peptidase_M23"/>
    <property type="match status" value="1"/>
</dbReference>
<dbReference type="CDD" id="cd12797">
    <property type="entry name" value="M23_peptidase"/>
    <property type="match status" value="1"/>
</dbReference>
<dbReference type="InterPro" id="IPR016047">
    <property type="entry name" value="M23ase_b-sheet_dom"/>
</dbReference>
<accession>A0ABP8LX80</accession>
<dbReference type="PANTHER" id="PTHR21666:SF285">
    <property type="entry name" value="M23 FAMILY METALLOPEPTIDASE"/>
    <property type="match status" value="1"/>
</dbReference>
<name>A0ABP8LX80_9BACT</name>
<evidence type="ECO:0000313" key="4">
    <source>
        <dbReference type="Proteomes" id="UP001501508"/>
    </source>
</evidence>
<keyword evidence="1" id="KW-0732">Signal</keyword>
<organism evidence="3 4">
    <name type="scientific">Ravibacter arvi</name>
    <dbReference type="NCBI Taxonomy" id="2051041"/>
    <lineage>
        <taxon>Bacteria</taxon>
        <taxon>Pseudomonadati</taxon>
        <taxon>Bacteroidota</taxon>
        <taxon>Cytophagia</taxon>
        <taxon>Cytophagales</taxon>
        <taxon>Spirosomataceae</taxon>
        <taxon>Ravibacter</taxon>
    </lineage>
</organism>
<evidence type="ECO:0000259" key="2">
    <source>
        <dbReference type="Pfam" id="PF01551"/>
    </source>
</evidence>
<feature type="chain" id="PRO_5045195904" description="M23ase beta-sheet core domain-containing protein" evidence="1">
    <location>
        <begin position="32"/>
        <end position="654"/>
    </location>
</feature>
<dbReference type="Gene3D" id="2.70.70.10">
    <property type="entry name" value="Glucose Permease (Domain IIA)"/>
    <property type="match status" value="1"/>
</dbReference>
<dbReference type="Proteomes" id="UP001501508">
    <property type="component" value="Unassembled WGS sequence"/>
</dbReference>
<evidence type="ECO:0000313" key="3">
    <source>
        <dbReference type="EMBL" id="GAA4439198.1"/>
    </source>
</evidence>
<feature type="domain" description="M23ase beta-sheet core" evidence="2">
    <location>
        <begin position="63"/>
        <end position="131"/>
    </location>
</feature>
<dbReference type="InterPro" id="IPR011055">
    <property type="entry name" value="Dup_hybrid_motif"/>
</dbReference>
<dbReference type="SUPFAM" id="SSF51261">
    <property type="entry name" value="Duplicated hybrid motif"/>
    <property type="match status" value="1"/>
</dbReference>
<dbReference type="InterPro" id="IPR050570">
    <property type="entry name" value="Cell_wall_metabolism_enzyme"/>
</dbReference>